<name>A0A2A9NF93_9AGAR</name>
<evidence type="ECO:0000313" key="3">
    <source>
        <dbReference type="Proteomes" id="UP000242287"/>
    </source>
</evidence>
<keyword evidence="3" id="KW-1185">Reference proteome</keyword>
<evidence type="ECO:0000256" key="1">
    <source>
        <dbReference type="SAM" id="MobiDB-lite"/>
    </source>
</evidence>
<reference evidence="2 3" key="1">
    <citation type="submission" date="2014-02" db="EMBL/GenBank/DDBJ databases">
        <title>Transposable element dynamics among asymbiotic and ectomycorrhizal Amanita fungi.</title>
        <authorList>
            <consortium name="DOE Joint Genome Institute"/>
            <person name="Hess J."/>
            <person name="Skrede I."/>
            <person name="Wolfe B."/>
            <person name="LaButti K."/>
            <person name="Ohm R.A."/>
            <person name="Grigoriev I.V."/>
            <person name="Pringle A."/>
        </authorList>
    </citation>
    <scope>NUCLEOTIDE SEQUENCE [LARGE SCALE GENOMIC DNA]</scope>
    <source>
        <strain evidence="2 3">SKay4041</strain>
    </source>
</reference>
<dbReference type="EMBL" id="KZ302081">
    <property type="protein sequence ID" value="PFH47994.1"/>
    <property type="molecule type" value="Genomic_DNA"/>
</dbReference>
<proteinExistence type="predicted"/>
<accession>A0A2A9NF93</accession>
<evidence type="ECO:0000313" key="2">
    <source>
        <dbReference type="EMBL" id="PFH47994.1"/>
    </source>
</evidence>
<protein>
    <submittedName>
        <fullName evidence="2">Uncharacterized protein</fullName>
    </submittedName>
</protein>
<feature type="region of interest" description="Disordered" evidence="1">
    <location>
        <begin position="82"/>
        <end position="110"/>
    </location>
</feature>
<feature type="region of interest" description="Disordered" evidence="1">
    <location>
        <begin position="16"/>
        <end position="39"/>
    </location>
</feature>
<sequence length="110" mass="11471">MMIIPTTIGEATAALPSLSTGTHSSVAGTNSHSHPSDADSHLIKHIVGAGVGHIQLGPFKAAPSAILTFEMSITHSVISRDIEEDVEDRNSPNHQDDTCGHGHPAMAACR</sequence>
<feature type="compositionally biased region" description="Basic and acidic residues" evidence="1">
    <location>
        <begin position="88"/>
        <end position="100"/>
    </location>
</feature>
<dbReference type="AlphaFoldDB" id="A0A2A9NF93"/>
<dbReference type="Proteomes" id="UP000242287">
    <property type="component" value="Unassembled WGS sequence"/>
</dbReference>
<gene>
    <name evidence="2" type="ORF">AMATHDRAFT_6217</name>
</gene>
<organism evidence="2 3">
    <name type="scientific">Amanita thiersii Skay4041</name>
    <dbReference type="NCBI Taxonomy" id="703135"/>
    <lineage>
        <taxon>Eukaryota</taxon>
        <taxon>Fungi</taxon>
        <taxon>Dikarya</taxon>
        <taxon>Basidiomycota</taxon>
        <taxon>Agaricomycotina</taxon>
        <taxon>Agaricomycetes</taxon>
        <taxon>Agaricomycetidae</taxon>
        <taxon>Agaricales</taxon>
        <taxon>Pluteineae</taxon>
        <taxon>Amanitaceae</taxon>
        <taxon>Amanita</taxon>
    </lineage>
</organism>
<feature type="compositionally biased region" description="Polar residues" evidence="1">
    <location>
        <begin position="17"/>
        <end position="33"/>
    </location>
</feature>